<dbReference type="PANTHER" id="PTHR37984:SF5">
    <property type="entry name" value="PROTEIN NYNRIN-LIKE"/>
    <property type="match status" value="1"/>
</dbReference>
<name>A0A7J6QWA8_PEROL</name>
<sequence length="813" mass="91566">MDDIVAIGLSDDLVKFEKDLLYILDLCGFDVPPNKMNSWSGDSWSRWLGCDWKWNGSQLLVKVPNIDYKPITTKRQAFSRAGKYLRLCQEAEDWDVPLSTSTTRMVNQHLEAAATAWNLILPEVPLYSSTKKMLISHDASKDAYASQADFLSRLTNDIPASNTASLEDPLQTTQSREGGADDDVGANAIEIFDYDYPMSIFDSLSEYIPCLADFYLKLKALFAWKGIDMLSERDVSRRFVVAEQCKDALCVEALKLLSSRDPSDKVVVSQRDITPALRGFMPGLLDQDGILYKMYESDADDRLKLVLPSSNSSPLCKQVAWYFHCCSGHVNLEDTIRRLRRHFWWPRLRRDTKSVYNGCLHCQLTKRGSLPKTVSPHLCPTEIFSTVGVDLFGPLNESKSGFRWILICVDLLSRYTVLIPLAAVTAAVVSAAIERNIILVFRTPECIISDQGVQFVRSVLLDGLCLSYKIRHLSLPLRHPASGSFYERQNRTLGATLRSLLSEHKGLDWYDVLALGQLRINTTVHPDLGVSPHEVVFGIPHSLPLVSFLSPSDSLSERDIEDFVCFQNRYRREAVLEVCEALRKKRGRVLRAWIDEWSRARAKYEKWDAKTTATAPSSPSLLEVGSKVLVLKPPTHKLDGKWVPGIVRRHVGRVCYEVDVEGSTISQVYHKDHVKLFIPPDPDLVPTKDVSYASHMDDEVFPAKRHFRGDSSVGSPKPKRSKTVVEPLTSRGLHPFDMHTLVGWRVENAIPRLGIVLGRDINNQVVIHEHHISEDSAVPLWLDDDGVVRQGGIPTTSPVIISMEPKQLVRLTT</sequence>
<feature type="non-terminal residue" evidence="3">
    <location>
        <position position="813"/>
    </location>
</feature>
<dbReference type="Gene3D" id="3.30.420.10">
    <property type="entry name" value="Ribonuclease H-like superfamily/Ribonuclease H"/>
    <property type="match status" value="1"/>
</dbReference>
<accession>A0A7J6QWA8</accession>
<evidence type="ECO:0000256" key="1">
    <source>
        <dbReference type="SAM" id="MobiDB-lite"/>
    </source>
</evidence>
<dbReference type="PROSITE" id="PS50994">
    <property type="entry name" value="INTEGRASE"/>
    <property type="match status" value="1"/>
</dbReference>
<dbReference type="PANTHER" id="PTHR37984">
    <property type="entry name" value="PROTEIN CBG26694"/>
    <property type="match status" value="1"/>
</dbReference>
<comment type="caution">
    <text evidence="3">The sequence shown here is derived from an EMBL/GenBank/DDBJ whole genome shotgun (WGS) entry which is preliminary data.</text>
</comment>
<dbReference type="AlphaFoldDB" id="A0A7J6QWA8"/>
<gene>
    <name evidence="3" type="ORF">FOZ63_031849</name>
</gene>
<feature type="compositionally biased region" description="Polar residues" evidence="1">
    <location>
        <begin position="161"/>
        <end position="176"/>
    </location>
</feature>
<proteinExistence type="predicted"/>
<evidence type="ECO:0000259" key="2">
    <source>
        <dbReference type="PROSITE" id="PS50994"/>
    </source>
</evidence>
<protein>
    <recommendedName>
        <fullName evidence="2">Integrase catalytic domain-containing protein</fullName>
    </recommendedName>
</protein>
<dbReference type="Gene3D" id="1.10.340.70">
    <property type="match status" value="1"/>
</dbReference>
<evidence type="ECO:0000313" key="4">
    <source>
        <dbReference type="Proteomes" id="UP000553632"/>
    </source>
</evidence>
<dbReference type="Proteomes" id="UP000553632">
    <property type="component" value="Unassembled WGS sequence"/>
</dbReference>
<dbReference type="InterPro" id="IPR036397">
    <property type="entry name" value="RNaseH_sf"/>
</dbReference>
<dbReference type="EMBL" id="JABANO010029939">
    <property type="protein sequence ID" value="KAF4712715.1"/>
    <property type="molecule type" value="Genomic_DNA"/>
</dbReference>
<feature type="region of interest" description="Disordered" evidence="1">
    <location>
        <begin position="161"/>
        <end position="180"/>
    </location>
</feature>
<keyword evidence="4" id="KW-1185">Reference proteome</keyword>
<dbReference type="Pfam" id="PF17921">
    <property type="entry name" value="Integrase_H2C2"/>
    <property type="match status" value="1"/>
</dbReference>
<dbReference type="GO" id="GO:0015074">
    <property type="term" value="P:DNA integration"/>
    <property type="evidence" value="ECO:0007669"/>
    <property type="project" value="InterPro"/>
</dbReference>
<dbReference type="SUPFAM" id="SSF53098">
    <property type="entry name" value="Ribonuclease H-like"/>
    <property type="match status" value="1"/>
</dbReference>
<dbReference type="GO" id="GO:0003676">
    <property type="term" value="F:nucleic acid binding"/>
    <property type="evidence" value="ECO:0007669"/>
    <property type="project" value="InterPro"/>
</dbReference>
<dbReference type="InterPro" id="IPR012337">
    <property type="entry name" value="RNaseH-like_sf"/>
</dbReference>
<dbReference type="InterPro" id="IPR050951">
    <property type="entry name" value="Retrovirus_Pol_polyprotein"/>
</dbReference>
<feature type="domain" description="Integrase catalytic" evidence="2">
    <location>
        <begin position="376"/>
        <end position="540"/>
    </location>
</feature>
<reference evidence="3 4" key="1">
    <citation type="submission" date="2020-04" db="EMBL/GenBank/DDBJ databases">
        <title>Perkinsus olseni comparative genomics.</title>
        <authorList>
            <person name="Bogema D.R."/>
        </authorList>
    </citation>
    <scope>NUCLEOTIDE SEQUENCE [LARGE SCALE GENOMIC DNA]</scope>
    <source>
        <strain evidence="3 4">ATCC PRA-207</strain>
    </source>
</reference>
<dbReference type="InterPro" id="IPR041588">
    <property type="entry name" value="Integrase_H2C2"/>
</dbReference>
<dbReference type="InterPro" id="IPR001584">
    <property type="entry name" value="Integrase_cat-core"/>
</dbReference>
<evidence type="ECO:0000313" key="3">
    <source>
        <dbReference type="EMBL" id="KAF4712715.1"/>
    </source>
</evidence>
<organism evidence="3 4">
    <name type="scientific">Perkinsus olseni</name>
    <name type="common">Perkinsus atlanticus</name>
    <dbReference type="NCBI Taxonomy" id="32597"/>
    <lineage>
        <taxon>Eukaryota</taxon>
        <taxon>Sar</taxon>
        <taxon>Alveolata</taxon>
        <taxon>Perkinsozoa</taxon>
        <taxon>Perkinsea</taxon>
        <taxon>Perkinsida</taxon>
        <taxon>Perkinsidae</taxon>
        <taxon>Perkinsus</taxon>
    </lineage>
</organism>